<accession>A0A8S1LV90</accession>
<evidence type="ECO:0000256" key="1">
    <source>
        <dbReference type="SAM" id="SignalP"/>
    </source>
</evidence>
<evidence type="ECO:0008006" key="4">
    <source>
        <dbReference type="Google" id="ProtNLM"/>
    </source>
</evidence>
<evidence type="ECO:0000313" key="2">
    <source>
        <dbReference type="EMBL" id="CAD8069531.1"/>
    </source>
</evidence>
<dbReference type="AlphaFoldDB" id="A0A8S1LV90"/>
<reference evidence="2" key="1">
    <citation type="submission" date="2021-01" db="EMBL/GenBank/DDBJ databases">
        <authorList>
            <consortium name="Genoscope - CEA"/>
            <person name="William W."/>
        </authorList>
    </citation>
    <scope>NUCLEOTIDE SEQUENCE</scope>
</reference>
<sequence>MTVIFDKIILFLAFVIDFEDLCISQSILIENITIIQSFLQIIKFQQAISRNLSIEETIWFSQQFKEQILILNEQKPSICCGLLILQYAQMLDKIYMNVYRIKQERMKFQCLKWFQQICQVLLEEYSIQSEINFIKIYQIKEINRKLIFQSQNTK</sequence>
<feature type="chain" id="PRO_5035876952" description="Transmembrane protein" evidence="1">
    <location>
        <begin position="25"/>
        <end position="154"/>
    </location>
</feature>
<comment type="caution">
    <text evidence="2">The sequence shown here is derived from an EMBL/GenBank/DDBJ whole genome shotgun (WGS) entry which is preliminary data.</text>
</comment>
<evidence type="ECO:0000313" key="3">
    <source>
        <dbReference type="Proteomes" id="UP000692954"/>
    </source>
</evidence>
<gene>
    <name evidence="2" type="ORF">PSON_ATCC_30995.1.T0250329</name>
</gene>
<protein>
    <recommendedName>
        <fullName evidence="4">Transmembrane protein</fullName>
    </recommendedName>
</protein>
<keyword evidence="3" id="KW-1185">Reference proteome</keyword>
<dbReference type="Proteomes" id="UP000692954">
    <property type="component" value="Unassembled WGS sequence"/>
</dbReference>
<proteinExistence type="predicted"/>
<organism evidence="2 3">
    <name type="scientific">Paramecium sonneborni</name>
    <dbReference type="NCBI Taxonomy" id="65129"/>
    <lineage>
        <taxon>Eukaryota</taxon>
        <taxon>Sar</taxon>
        <taxon>Alveolata</taxon>
        <taxon>Ciliophora</taxon>
        <taxon>Intramacronucleata</taxon>
        <taxon>Oligohymenophorea</taxon>
        <taxon>Peniculida</taxon>
        <taxon>Parameciidae</taxon>
        <taxon>Paramecium</taxon>
    </lineage>
</organism>
<name>A0A8S1LV90_9CILI</name>
<keyword evidence="1" id="KW-0732">Signal</keyword>
<dbReference type="EMBL" id="CAJJDN010000025">
    <property type="protein sequence ID" value="CAD8069531.1"/>
    <property type="molecule type" value="Genomic_DNA"/>
</dbReference>
<feature type="signal peptide" evidence="1">
    <location>
        <begin position="1"/>
        <end position="24"/>
    </location>
</feature>